<dbReference type="KEGG" id="tfa:BW733_03130"/>
<sequence>MTWPPVPLSARLSELVGCRFAVTGRGPDGAETLAYVQVNRRLASKRLLVTISDTATRTPLPSIVSVTVPADLTLAEVLLSHADISAGVAALVPGLRWPMGANPVLRDLWWIGLVVPMALAVAAQSPIPLLLVFLTGLVPLALGARRRVTRSGVQIPATAVDEAGRELLPSRVRPLLPDAEALASAGPTPSDRVGLVRDRLADLRDDIVYQIGNSALFDPAHPATERLELALLAWAPGSPAADELATEVEDAFEAARRSAEELGFDHLPQTARPTARRAQSAARTALSARTREERTAAAAKAAELLSSLALYYLPGIDADAPGLIAPRRMIEPR</sequence>
<dbReference type="RefSeq" id="WP_077347816.1">
    <property type="nucleotide sequence ID" value="NZ_CP019607.1"/>
</dbReference>
<dbReference type="AlphaFoldDB" id="A0A1Q2CV51"/>
<proteinExistence type="predicted"/>
<evidence type="ECO:0000313" key="1">
    <source>
        <dbReference type="EMBL" id="AQP49981.1"/>
    </source>
</evidence>
<name>A0A1Q2CV51_9ACTN</name>
<protein>
    <submittedName>
        <fullName evidence="1">Uncharacterized protein</fullName>
    </submittedName>
</protein>
<dbReference type="OrthoDB" id="3728574at2"/>
<dbReference type="STRING" id="399497.BW733_03130"/>
<dbReference type="Proteomes" id="UP000188235">
    <property type="component" value="Chromosome"/>
</dbReference>
<accession>A0A1Q2CV51</accession>
<reference evidence="1 2" key="1">
    <citation type="journal article" date="2008" name="Int. J. Syst. Evol. Microbiol.">
        <title>Tessaracoccus flavescens sp. nov., isolated from marine sediment.</title>
        <authorList>
            <person name="Lee D.W."/>
            <person name="Lee S.D."/>
        </authorList>
    </citation>
    <scope>NUCLEOTIDE SEQUENCE [LARGE SCALE GENOMIC DNA]</scope>
    <source>
        <strain evidence="1 2">SST-39T</strain>
    </source>
</reference>
<keyword evidence="2" id="KW-1185">Reference proteome</keyword>
<organism evidence="1 2">
    <name type="scientific">Tessaracoccus flavescens</name>
    <dbReference type="NCBI Taxonomy" id="399497"/>
    <lineage>
        <taxon>Bacteria</taxon>
        <taxon>Bacillati</taxon>
        <taxon>Actinomycetota</taxon>
        <taxon>Actinomycetes</taxon>
        <taxon>Propionibacteriales</taxon>
        <taxon>Propionibacteriaceae</taxon>
        <taxon>Tessaracoccus</taxon>
    </lineage>
</organism>
<evidence type="ECO:0000313" key="2">
    <source>
        <dbReference type="Proteomes" id="UP000188235"/>
    </source>
</evidence>
<dbReference type="EMBL" id="CP019607">
    <property type="protein sequence ID" value="AQP49981.1"/>
    <property type="molecule type" value="Genomic_DNA"/>
</dbReference>
<gene>
    <name evidence="1" type="ORF">BW733_03130</name>
</gene>